<protein>
    <recommendedName>
        <fullName evidence="1">Peptide chain release factor domain-containing protein</fullName>
    </recommendedName>
</protein>
<dbReference type="Proteomes" id="UP000011087">
    <property type="component" value="Unassembled WGS sequence"/>
</dbReference>
<reference evidence="2 4" key="1">
    <citation type="journal article" date="2012" name="Nature">
        <title>Algal genomes reveal evolutionary mosaicism and the fate of nucleomorphs.</title>
        <authorList>
            <consortium name="DOE Joint Genome Institute"/>
            <person name="Curtis B.A."/>
            <person name="Tanifuji G."/>
            <person name="Burki F."/>
            <person name="Gruber A."/>
            <person name="Irimia M."/>
            <person name="Maruyama S."/>
            <person name="Arias M.C."/>
            <person name="Ball S.G."/>
            <person name="Gile G.H."/>
            <person name="Hirakawa Y."/>
            <person name="Hopkins J.F."/>
            <person name="Kuo A."/>
            <person name="Rensing S.A."/>
            <person name="Schmutz J."/>
            <person name="Symeonidi A."/>
            <person name="Elias M."/>
            <person name="Eveleigh R.J."/>
            <person name="Herman E.K."/>
            <person name="Klute M.J."/>
            <person name="Nakayama T."/>
            <person name="Obornik M."/>
            <person name="Reyes-Prieto A."/>
            <person name="Armbrust E.V."/>
            <person name="Aves S.J."/>
            <person name="Beiko R.G."/>
            <person name="Coutinho P."/>
            <person name="Dacks J.B."/>
            <person name="Durnford D.G."/>
            <person name="Fast N.M."/>
            <person name="Green B.R."/>
            <person name="Grisdale C.J."/>
            <person name="Hempel F."/>
            <person name="Henrissat B."/>
            <person name="Hoppner M.P."/>
            <person name="Ishida K."/>
            <person name="Kim E."/>
            <person name="Koreny L."/>
            <person name="Kroth P.G."/>
            <person name="Liu Y."/>
            <person name="Malik S.B."/>
            <person name="Maier U.G."/>
            <person name="McRose D."/>
            <person name="Mock T."/>
            <person name="Neilson J.A."/>
            <person name="Onodera N.T."/>
            <person name="Poole A.M."/>
            <person name="Pritham E.J."/>
            <person name="Richards T.A."/>
            <person name="Rocap G."/>
            <person name="Roy S.W."/>
            <person name="Sarai C."/>
            <person name="Schaack S."/>
            <person name="Shirato S."/>
            <person name="Slamovits C.H."/>
            <person name="Spencer D.F."/>
            <person name="Suzuki S."/>
            <person name="Worden A.Z."/>
            <person name="Zauner S."/>
            <person name="Barry K."/>
            <person name="Bell C."/>
            <person name="Bharti A.K."/>
            <person name="Crow J.A."/>
            <person name="Grimwood J."/>
            <person name="Kramer R."/>
            <person name="Lindquist E."/>
            <person name="Lucas S."/>
            <person name="Salamov A."/>
            <person name="McFadden G.I."/>
            <person name="Lane C.E."/>
            <person name="Keeling P.J."/>
            <person name="Gray M.W."/>
            <person name="Grigoriev I.V."/>
            <person name="Archibald J.M."/>
        </authorList>
    </citation>
    <scope>NUCLEOTIDE SEQUENCE</scope>
    <source>
        <strain evidence="2 4">CCMP2712</strain>
    </source>
</reference>
<dbReference type="PANTHER" id="PTHR43116">
    <property type="entry name" value="PEPTIDE CHAIN RELEASE FACTOR 2"/>
    <property type="match status" value="1"/>
</dbReference>
<accession>L1J4S0</accession>
<sequence>MIIGIDVWTQKVRELEAASMQDDFWNDAANAQKSLQARTGGSGAHGQVVTDVQELSDAKAKLSMNEKMSDLDGELVKEAETNIAGLEEDLERWELSQLLSGPFDHRGCLLSIQAGAGGTDAMDWAEMLLRMYTKWAEKKGYKNQLVDHMPGEEAATKSATIEIDAPYAYGYLRGEKGAHRLVRISPFNAQAKRQTSFAGIDVMPLLDEDVTMEIDPKDLEITTMR</sequence>
<dbReference type="InterPro" id="IPR005139">
    <property type="entry name" value="PCRF"/>
</dbReference>
<proteinExistence type="predicted"/>
<evidence type="ECO:0000313" key="2">
    <source>
        <dbReference type="EMBL" id="EKX43297.1"/>
    </source>
</evidence>
<evidence type="ECO:0000259" key="1">
    <source>
        <dbReference type="SMART" id="SM00937"/>
    </source>
</evidence>
<dbReference type="Pfam" id="PF03462">
    <property type="entry name" value="PCRF"/>
    <property type="match status" value="1"/>
</dbReference>
<dbReference type="GO" id="GO:0006415">
    <property type="term" value="P:translational termination"/>
    <property type="evidence" value="ECO:0007669"/>
    <property type="project" value="InterPro"/>
</dbReference>
<reference evidence="3" key="3">
    <citation type="submission" date="2015-06" db="UniProtKB">
        <authorList>
            <consortium name="EnsemblProtists"/>
        </authorList>
    </citation>
    <scope>IDENTIFICATION</scope>
</reference>
<gene>
    <name evidence="2" type="ORF">GUITHDRAFT_73206</name>
</gene>
<dbReference type="KEGG" id="gtt:GUITHDRAFT_73206"/>
<dbReference type="PaxDb" id="55529-EKX43297"/>
<dbReference type="OMA" id="YVAITRE"/>
<dbReference type="eggNOG" id="KOG2726">
    <property type="taxonomic scope" value="Eukaryota"/>
</dbReference>
<feature type="domain" description="Peptide chain release factor" evidence="1">
    <location>
        <begin position="61"/>
        <end position="175"/>
    </location>
</feature>
<evidence type="ECO:0000313" key="4">
    <source>
        <dbReference type="Proteomes" id="UP000011087"/>
    </source>
</evidence>
<dbReference type="OrthoDB" id="2019491at2759"/>
<dbReference type="EMBL" id="JH993011">
    <property type="protein sequence ID" value="EKX43297.1"/>
    <property type="molecule type" value="Genomic_DNA"/>
</dbReference>
<evidence type="ECO:0000313" key="3">
    <source>
        <dbReference type="EnsemblProtists" id="EKX43297"/>
    </source>
</evidence>
<dbReference type="SUPFAM" id="SSF75620">
    <property type="entry name" value="Release factor"/>
    <property type="match status" value="1"/>
</dbReference>
<dbReference type="HOGENOM" id="CLU_1232675_0_0_1"/>
<dbReference type="Gene3D" id="3.30.70.1660">
    <property type="match status" value="1"/>
</dbReference>
<dbReference type="STRING" id="905079.L1J4S0"/>
<feature type="non-terminal residue" evidence="2">
    <location>
        <position position="225"/>
    </location>
</feature>
<dbReference type="EnsemblProtists" id="EKX43297">
    <property type="protein sequence ID" value="EKX43297"/>
    <property type="gene ID" value="GUITHDRAFT_73206"/>
</dbReference>
<dbReference type="InterPro" id="IPR045853">
    <property type="entry name" value="Pep_chain_release_fac_I_sf"/>
</dbReference>
<organism evidence="2">
    <name type="scientific">Guillardia theta (strain CCMP2712)</name>
    <name type="common">Cryptophyte</name>
    <dbReference type="NCBI Taxonomy" id="905079"/>
    <lineage>
        <taxon>Eukaryota</taxon>
        <taxon>Cryptophyceae</taxon>
        <taxon>Pyrenomonadales</taxon>
        <taxon>Geminigeraceae</taxon>
        <taxon>Guillardia</taxon>
    </lineage>
</organism>
<name>L1J4S0_GUITC</name>
<keyword evidence="4" id="KW-1185">Reference proteome</keyword>
<dbReference type="SMART" id="SM00937">
    <property type="entry name" value="PCRF"/>
    <property type="match status" value="1"/>
</dbReference>
<reference evidence="4" key="2">
    <citation type="submission" date="2012-11" db="EMBL/GenBank/DDBJ databases">
        <authorList>
            <person name="Kuo A."/>
            <person name="Curtis B.A."/>
            <person name="Tanifuji G."/>
            <person name="Burki F."/>
            <person name="Gruber A."/>
            <person name="Irimia M."/>
            <person name="Maruyama S."/>
            <person name="Arias M.C."/>
            <person name="Ball S.G."/>
            <person name="Gile G.H."/>
            <person name="Hirakawa Y."/>
            <person name="Hopkins J.F."/>
            <person name="Rensing S.A."/>
            <person name="Schmutz J."/>
            <person name="Symeonidi A."/>
            <person name="Elias M."/>
            <person name="Eveleigh R.J."/>
            <person name="Herman E.K."/>
            <person name="Klute M.J."/>
            <person name="Nakayama T."/>
            <person name="Obornik M."/>
            <person name="Reyes-Prieto A."/>
            <person name="Armbrust E.V."/>
            <person name="Aves S.J."/>
            <person name="Beiko R.G."/>
            <person name="Coutinho P."/>
            <person name="Dacks J.B."/>
            <person name="Durnford D.G."/>
            <person name="Fast N.M."/>
            <person name="Green B.R."/>
            <person name="Grisdale C."/>
            <person name="Hempe F."/>
            <person name="Henrissat B."/>
            <person name="Hoppner M.P."/>
            <person name="Ishida K.-I."/>
            <person name="Kim E."/>
            <person name="Koreny L."/>
            <person name="Kroth P.G."/>
            <person name="Liu Y."/>
            <person name="Malik S.-B."/>
            <person name="Maier U.G."/>
            <person name="McRose D."/>
            <person name="Mock T."/>
            <person name="Neilson J.A."/>
            <person name="Onodera N.T."/>
            <person name="Poole A.M."/>
            <person name="Pritham E.J."/>
            <person name="Richards T.A."/>
            <person name="Rocap G."/>
            <person name="Roy S.W."/>
            <person name="Sarai C."/>
            <person name="Schaack S."/>
            <person name="Shirato S."/>
            <person name="Slamovits C.H."/>
            <person name="Spencer D.F."/>
            <person name="Suzuki S."/>
            <person name="Worden A.Z."/>
            <person name="Zauner S."/>
            <person name="Barry K."/>
            <person name="Bell C."/>
            <person name="Bharti A.K."/>
            <person name="Crow J.A."/>
            <person name="Grimwood J."/>
            <person name="Kramer R."/>
            <person name="Lindquist E."/>
            <person name="Lucas S."/>
            <person name="Salamov A."/>
            <person name="McFadden G.I."/>
            <person name="Lane C.E."/>
            <person name="Keeling P.J."/>
            <person name="Gray M.W."/>
            <person name="Grigoriev I.V."/>
            <person name="Archibald J.M."/>
        </authorList>
    </citation>
    <scope>NUCLEOTIDE SEQUENCE</scope>
    <source>
        <strain evidence="4">CCMP2712</strain>
    </source>
</reference>
<dbReference type="AlphaFoldDB" id="L1J4S0"/>
<dbReference type="GeneID" id="17300033"/>
<dbReference type="RefSeq" id="XP_005830277.1">
    <property type="nucleotide sequence ID" value="XM_005830220.1"/>
</dbReference>
<dbReference type="Gene3D" id="1.20.58.410">
    <property type="entry name" value="Release factor"/>
    <property type="match status" value="1"/>
</dbReference>
<dbReference type="PANTHER" id="PTHR43116:SF3">
    <property type="entry name" value="CLASS I PEPTIDE CHAIN RELEASE FACTOR"/>
    <property type="match status" value="1"/>
</dbReference>